<gene>
    <name evidence="1" type="ORF">E5331_04785</name>
</gene>
<organism evidence="1 2">
    <name type="scientific">Lepagella muris</name>
    <dbReference type="NCBI Taxonomy" id="3032870"/>
    <lineage>
        <taxon>Bacteria</taxon>
        <taxon>Pseudomonadati</taxon>
        <taxon>Bacteroidota</taxon>
        <taxon>Bacteroidia</taxon>
        <taxon>Bacteroidales</taxon>
        <taxon>Muribaculaceae</taxon>
        <taxon>Lepagella</taxon>
    </lineage>
</organism>
<protein>
    <submittedName>
        <fullName evidence="1">Uncharacterized protein</fullName>
    </submittedName>
</protein>
<comment type="caution">
    <text evidence="1">The sequence shown here is derived from an EMBL/GenBank/DDBJ whole genome shotgun (WGS) entry which is preliminary data.</text>
</comment>
<proteinExistence type="predicted"/>
<keyword evidence="2" id="KW-1185">Reference proteome</keyword>
<dbReference type="Proteomes" id="UP000306319">
    <property type="component" value="Unassembled WGS sequence"/>
</dbReference>
<reference evidence="1" key="1">
    <citation type="submission" date="2019-04" db="EMBL/GenBank/DDBJ databases">
        <title>Microbes associate with the intestines of laboratory mice.</title>
        <authorList>
            <person name="Navarre W."/>
            <person name="Wong E."/>
            <person name="Huang K."/>
            <person name="Tropini C."/>
            <person name="Ng K."/>
            <person name="Yu B."/>
        </authorList>
    </citation>
    <scope>NUCLEOTIDE SEQUENCE</scope>
    <source>
        <strain evidence="1">NM04_E33</strain>
    </source>
</reference>
<accession>A0AC61RGZ0</accession>
<name>A0AC61RGZ0_9BACT</name>
<evidence type="ECO:0000313" key="1">
    <source>
        <dbReference type="EMBL" id="TGY79695.1"/>
    </source>
</evidence>
<dbReference type="EMBL" id="SRYB01000005">
    <property type="protein sequence ID" value="TGY79695.1"/>
    <property type="molecule type" value="Genomic_DNA"/>
</dbReference>
<evidence type="ECO:0000313" key="2">
    <source>
        <dbReference type="Proteomes" id="UP000306319"/>
    </source>
</evidence>
<sequence>MRKHILTSLISMLSIVPAHSVGTNAYISVSASDIPDGRKSVDTVSSDLPNIEVKSLKNKKRVSSSTPQYNLDSEIIRQTGITDISEAMRRLPGVNLRDYGGAGGLKTVSVRGLGSEHTAVIYDGVSLSDCQSGQIDLSRYSIDNVRSLSLYSGDNDDIFLPAKAAASASSLYISSFTSTDDADFHLKSQMKIGSFGYYNPYIRLGKGNDNDRGFSYSANAEYIHSENDYPFILTNGDLITHEKRENSRMNSWLGEFNGMYRFGDSSRIVGKVYYYDNSRDLPGQVIYYVNGSNEHLRDRNFFGQFQYKGRLSSKFSLASTAKFNWSSSRYTDIDGKYPGGILDNYYIQRETYFTGALLFTPFSGFSMDYSLDWSWNNLSSNLKTDIRPYRNSILQTLAAKYKVWRLTVMARALYSLYINKAKDGDAGKDNRRLSPSVMLSLKPIADVGWYIRTSYKNIFRVPTFNEAYFDHYGSINLDPEITDQFNFGMTFESNATFLSNITLTCDGYINHVKNKIVAVPYNMFVWRMTNLGKVRVFGLDATISSEYVVTDKQSLILTGSYSYQRAQPRTNPGSSEWMKQVAYIPLNSGSASLSWLNSWVNGVIHFTGCSPRYTTNSNIPETKIDGYCDFGFSVSRTFMLKNKNKFRIQGDLLNVFNRQYEIVARYPMPGRSWKISVEFEM</sequence>